<sequence>MARYADGVSATAVRVRLCIWCWRATEKCTFCSCSGWGDSSAGLFGQQLVLSGEGHIGHLDALLVLDQVEARGSVPVVPAPGSLSGGRRVSRTPLTSELYWFQTGSCGCVDERSFVTGASLNGSPLAHNHLQLVPCVDRVRPRKGNHASRVGSHGGDLRTVILYMAVSRDDEPTVPRDDWYPLRVLDGRRADRARRSGALSNLPTRVSWVGDIRSQGCECLRQPQNISVDVEANGGFSRHAARTDAS</sequence>
<comment type="caution">
    <text evidence="1">The sequence shown here is derived from an EMBL/GenBank/DDBJ whole genome shotgun (WGS) entry which is preliminary data.</text>
</comment>
<dbReference type="Proteomes" id="UP000294257">
    <property type="component" value="Unassembled WGS sequence"/>
</dbReference>
<evidence type="ECO:0000313" key="1">
    <source>
        <dbReference type="EMBL" id="RZS37727.1"/>
    </source>
</evidence>
<protein>
    <submittedName>
        <fullName evidence="1">Uncharacterized protein</fullName>
    </submittedName>
</protein>
<dbReference type="AlphaFoldDB" id="A0A4Q7KN45"/>
<organism evidence="1 2">
    <name type="scientific">Herbihabitans rhizosphaerae</name>
    <dbReference type="NCBI Taxonomy" id="1872711"/>
    <lineage>
        <taxon>Bacteria</taxon>
        <taxon>Bacillati</taxon>
        <taxon>Actinomycetota</taxon>
        <taxon>Actinomycetes</taxon>
        <taxon>Pseudonocardiales</taxon>
        <taxon>Pseudonocardiaceae</taxon>
        <taxon>Herbihabitans</taxon>
    </lineage>
</organism>
<gene>
    <name evidence="1" type="ORF">EV193_105285</name>
</gene>
<accession>A0A4Q7KN45</accession>
<keyword evidence="2" id="KW-1185">Reference proteome</keyword>
<proteinExistence type="predicted"/>
<name>A0A4Q7KN45_9PSEU</name>
<dbReference type="EMBL" id="SGWQ01000005">
    <property type="protein sequence ID" value="RZS37727.1"/>
    <property type="molecule type" value="Genomic_DNA"/>
</dbReference>
<reference evidence="1 2" key="1">
    <citation type="submission" date="2019-02" db="EMBL/GenBank/DDBJ databases">
        <title>Genomic Encyclopedia of Type Strains, Phase IV (KMG-IV): sequencing the most valuable type-strain genomes for metagenomic binning, comparative biology and taxonomic classification.</title>
        <authorList>
            <person name="Goeker M."/>
        </authorList>
    </citation>
    <scope>NUCLEOTIDE SEQUENCE [LARGE SCALE GENOMIC DNA]</scope>
    <source>
        <strain evidence="1 2">DSM 101727</strain>
    </source>
</reference>
<evidence type="ECO:0000313" key="2">
    <source>
        <dbReference type="Proteomes" id="UP000294257"/>
    </source>
</evidence>